<dbReference type="Proteomes" id="UP000324222">
    <property type="component" value="Unassembled WGS sequence"/>
</dbReference>
<sequence>MQQTDENKYLGMWMNLNGCVKAKNEKISMVNQWVGRLYRERSKDESKYDVLREAWKSVAVPSIMYGMDVIVWNENQLEKLEVGLNRVARVTAIEAL</sequence>
<evidence type="ECO:0000313" key="1">
    <source>
        <dbReference type="EMBL" id="MPC58693.1"/>
    </source>
</evidence>
<dbReference type="EMBL" id="VSRR010015903">
    <property type="protein sequence ID" value="MPC58693.1"/>
    <property type="molecule type" value="Genomic_DNA"/>
</dbReference>
<name>A0A5B7GMG6_PORTR</name>
<reference evidence="1 2" key="1">
    <citation type="submission" date="2019-05" db="EMBL/GenBank/DDBJ databases">
        <title>Another draft genome of Portunus trituberculatus and its Hox gene families provides insights of decapod evolution.</title>
        <authorList>
            <person name="Jeong J.-H."/>
            <person name="Song I."/>
            <person name="Kim S."/>
            <person name="Choi T."/>
            <person name="Kim D."/>
            <person name="Ryu S."/>
            <person name="Kim W."/>
        </authorList>
    </citation>
    <scope>NUCLEOTIDE SEQUENCE [LARGE SCALE GENOMIC DNA]</scope>
    <source>
        <tissue evidence="1">Muscle</tissue>
    </source>
</reference>
<dbReference type="AlphaFoldDB" id="A0A5B7GMG6"/>
<proteinExistence type="predicted"/>
<organism evidence="1 2">
    <name type="scientific">Portunus trituberculatus</name>
    <name type="common">Swimming crab</name>
    <name type="synonym">Neptunus trituberculatus</name>
    <dbReference type="NCBI Taxonomy" id="210409"/>
    <lineage>
        <taxon>Eukaryota</taxon>
        <taxon>Metazoa</taxon>
        <taxon>Ecdysozoa</taxon>
        <taxon>Arthropoda</taxon>
        <taxon>Crustacea</taxon>
        <taxon>Multicrustacea</taxon>
        <taxon>Malacostraca</taxon>
        <taxon>Eumalacostraca</taxon>
        <taxon>Eucarida</taxon>
        <taxon>Decapoda</taxon>
        <taxon>Pleocyemata</taxon>
        <taxon>Brachyura</taxon>
        <taxon>Eubrachyura</taxon>
        <taxon>Portunoidea</taxon>
        <taxon>Portunidae</taxon>
        <taxon>Portuninae</taxon>
        <taxon>Portunus</taxon>
    </lineage>
</organism>
<gene>
    <name evidence="1" type="ORF">E2C01_052700</name>
</gene>
<evidence type="ECO:0000313" key="2">
    <source>
        <dbReference type="Proteomes" id="UP000324222"/>
    </source>
</evidence>
<dbReference type="OrthoDB" id="6363082at2759"/>
<protein>
    <submittedName>
        <fullName evidence="1">Uncharacterized protein</fullName>
    </submittedName>
</protein>
<accession>A0A5B7GMG6</accession>
<comment type="caution">
    <text evidence="1">The sequence shown here is derived from an EMBL/GenBank/DDBJ whole genome shotgun (WGS) entry which is preliminary data.</text>
</comment>
<keyword evidence="2" id="KW-1185">Reference proteome</keyword>